<keyword evidence="4 9" id="KW-0175">Coiled coil</keyword>
<evidence type="ECO:0000256" key="1">
    <source>
        <dbReference type="ARBA" id="ARBA00004300"/>
    </source>
</evidence>
<name>A0A7L3WHS2_9GRUI</name>
<feature type="region of interest" description="Disordered" evidence="10">
    <location>
        <begin position="378"/>
        <end position="433"/>
    </location>
</feature>
<dbReference type="InterPro" id="IPR000008">
    <property type="entry name" value="C2_dom"/>
</dbReference>
<feature type="non-terminal residue" evidence="12">
    <location>
        <position position="1"/>
    </location>
</feature>
<dbReference type="PROSITE" id="PS50004">
    <property type="entry name" value="C2"/>
    <property type="match status" value="2"/>
</dbReference>
<evidence type="ECO:0000256" key="6">
    <source>
        <dbReference type="ARBA" id="ARBA00060869"/>
    </source>
</evidence>
<comment type="caution">
    <text evidence="12">The sequence shown here is derived from an EMBL/GenBank/DDBJ whole genome shotgun (WGS) entry which is preliminary data.</text>
</comment>
<accession>A0A7L3WHS2</accession>
<dbReference type="Proteomes" id="UP000518911">
    <property type="component" value="Unassembled WGS sequence"/>
</dbReference>
<dbReference type="PANTHER" id="PTHR21574">
    <property type="entry name" value="CENTROSOMAL PROTEIN OF 120 KDA"/>
    <property type="match status" value="1"/>
</dbReference>
<proteinExistence type="inferred from homology"/>
<feature type="domain" description="C2" evidence="11">
    <location>
        <begin position="434"/>
        <end position="564"/>
    </location>
</feature>
<evidence type="ECO:0000313" key="12">
    <source>
        <dbReference type="EMBL" id="NXV76322.1"/>
    </source>
</evidence>
<dbReference type="SUPFAM" id="SSF49562">
    <property type="entry name" value="C2 domain (Calcium/lipid-binding domain, CaLB)"/>
    <property type="match status" value="1"/>
</dbReference>
<evidence type="ECO:0000256" key="9">
    <source>
        <dbReference type="SAM" id="Coils"/>
    </source>
</evidence>
<dbReference type="InterPro" id="IPR022136">
    <property type="entry name" value="DUF3668"/>
</dbReference>
<dbReference type="EMBL" id="VZUJ01075309">
    <property type="protein sequence ID" value="NXV76322.1"/>
    <property type="molecule type" value="Genomic_DNA"/>
</dbReference>
<dbReference type="GO" id="GO:1903724">
    <property type="term" value="P:positive regulation of centriole elongation"/>
    <property type="evidence" value="ECO:0007669"/>
    <property type="project" value="TreeGrafter"/>
</dbReference>
<evidence type="ECO:0000256" key="4">
    <source>
        <dbReference type="ARBA" id="ARBA00023054"/>
    </source>
</evidence>
<dbReference type="GO" id="GO:0005813">
    <property type="term" value="C:centrosome"/>
    <property type="evidence" value="ECO:0007669"/>
    <property type="project" value="UniProtKB-SubCell"/>
</dbReference>
<dbReference type="PANTHER" id="PTHR21574:SF0">
    <property type="entry name" value="CENTROSOMAL PROTEIN OF 120 KDA"/>
    <property type="match status" value="1"/>
</dbReference>
<dbReference type="OrthoDB" id="332250at2759"/>
<dbReference type="GO" id="GO:0022027">
    <property type="term" value="P:interkinetic nuclear migration"/>
    <property type="evidence" value="ECO:0007669"/>
    <property type="project" value="TreeGrafter"/>
</dbReference>
<feature type="domain" description="C2" evidence="11">
    <location>
        <begin position="1"/>
        <end position="113"/>
    </location>
</feature>
<reference evidence="12 13" key="1">
    <citation type="submission" date="2019-09" db="EMBL/GenBank/DDBJ databases">
        <title>Bird 10,000 Genomes (B10K) Project - Family phase.</title>
        <authorList>
            <person name="Zhang G."/>
        </authorList>
    </citation>
    <scope>NUCLEOTIDE SEQUENCE [LARGE SCALE GENOMIC DNA]</scope>
    <source>
        <strain evidence="12">OUT-0055</strain>
        <tissue evidence="12">Blood</tissue>
    </source>
</reference>
<gene>
    <name evidence="12" type="primary">Cep120</name>
    <name evidence="12" type="ORF">ATLROG_R00963</name>
</gene>
<organism evidence="12 13">
    <name type="scientific">Atlantisia rogersi</name>
    <name type="common">Inaccessible Island rail</name>
    <dbReference type="NCBI Taxonomy" id="2478892"/>
    <lineage>
        <taxon>Eukaryota</taxon>
        <taxon>Metazoa</taxon>
        <taxon>Chordata</taxon>
        <taxon>Craniata</taxon>
        <taxon>Vertebrata</taxon>
        <taxon>Euteleostomi</taxon>
        <taxon>Archelosauria</taxon>
        <taxon>Archosauria</taxon>
        <taxon>Dinosauria</taxon>
        <taxon>Saurischia</taxon>
        <taxon>Theropoda</taxon>
        <taxon>Coelurosauria</taxon>
        <taxon>Aves</taxon>
        <taxon>Neognathae</taxon>
        <taxon>Neoaves</taxon>
        <taxon>Gruiformes</taxon>
        <taxon>Rallidae</taxon>
        <taxon>Atlantisia</taxon>
    </lineage>
</organism>
<dbReference type="AlphaFoldDB" id="A0A7L3WHS2"/>
<evidence type="ECO:0000259" key="11">
    <source>
        <dbReference type="PROSITE" id="PS50004"/>
    </source>
</evidence>
<dbReference type="FunFam" id="2.60.40.150:FF:000112">
    <property type="entry name" value="centrosomal protein of 120 kDa isoform X1"/>
    <property type="match status" value="1"/>
</dbReference>
<evidence type="ECO:0000256" key="5">
    <source>
        <dbReference type="ARBA" id="ARBA00023212"/>
    </source>
</evidence>
<protein>
    <recommendedName>
        <fullName evidence="7">Centrosomal protein of 120 kDa</fullName>
    </recommendedName>
    <alternativeName>
        <fullName evidence="8">Coiled-coil domain-containing protein 100</fullName>
    </alternativeName>
</protein>
<feature type="region of interest" description="Disordered" evidence="10">
    <location>
        <begin position="618"/>
        <end position="639"/>
    </location>
</feature>
<dbReference type="Pfam" id="PF12416">
    <property type="entry name" value="DUF3668"/>
    <property type="match status" value="1"/>
</dbReference>
<feature type="coiled-coil region" evidence="9">
    <location>
        <begin position="667"/>
        <end position="783"/>
    </location>
</feature>
<evidence type="ECO:0000256" key="7">
    <source>
        <dbReference type="ARBA" id="ARBA00071268"/>
    </source>
</evidence>
<evidence type="ECO:0000256" key="3">
    <source>
        <dbReference type="ARBA" id="ARBA00022737"/>
    </source>
</evidence>
<evidence type="ECO:0000313" key="13">
    <source>
        <dbReference type="Proteomes" id="UP000518911"/>
    </source>
</evidence>
<keyword evidence="3" id="KW-0677">Repeat</keyword>
<keyword evidence="5" id="KW-0206">Cytoskeleton</keyword>
<keyword evidence="2" id="KW-0963">Cytoplasm</keyword>
<dbReference type="InterPro" id="IPR035892">
    <property type="entry name" value="C2_domain_sf"/>
</dbReference>
<comment type="similarity">
    <text evidence="6">Belongs to the CEP120 family.</text>
</comment>
<dbReference type="InterPro" id="IPR039893">
    <property type="entry name" value="CEP120-like"/>
</dbReference>
<sequence>MVSRAADRLLIVVSVLEGRYFPKRPKHMLIVEAKFDGEQLATDPVEHTDQPEFATELAWELDRKALHQHRLQRTPIKLQCFALDPVSSAKESIGYIVLDLRAAQEKKQAPKWYPLLSNKYAKFKSEIQVGVVLETDSKALVDGFKAKEAPPREGKVSAILSGLDPKSIVPVLNEEEGYHQIGPAEYCREYFVLSVTIAFATQLEQLVPSTMKLPERQPEFFFYYSLLGNDVTNEPFTDLINPNFEPERASVRIRSTADVLQVYLCAQSKLQIHLCCGDQSLGSTEISLSGLLKKGNVEISQHPVAIEGAFILVPPNRAKQKLPQLPLDMAPTVGVSVVLQKESLSAQPLIPSNVPTEPKERQEKVLSPIGRKTEGLQQISQNVPSRAEHFSPTEEEVTGSEVESLKFEKDTKLKKKADNGPVAARQPKLVSASSSSEPLSEKIVIPAASHHFCFSIDLRSIRGLEVGFPINCILRYSYPFFGSAAPIMTSPPVEVRKNMEVFLPQSYCAFDFATMPHQLQDTFLRLPLLVELWHKDKTAKDLLLGMARIQLSDVLASEKTRFLGGSGEQCWRQTCNETVSITAAQGSGNRIADLSYAITLEDYGLVKMQEVLVSDSSQRVGAGQQRHVPPTQPHVAADHPEPRETLEYKAALELEMWKEMQEDIFENQLKEKEMAHMQALAEEWKKRDREREALVKKKVAEYTVLEEQLQKTLRDLDKRERQLFSAESELQRVKKELQAEHERNLQELQDSVRRVREECAHQIELERSKIKQLEEDKLRVQQQV</sequence>
<comment type="subcellular location">
    <subcellularLocation>
        <location evidence="1">Cytoplasm</location>
        <location evidence="1">Cytoskeleton</location>
        <location evidence="1">Microtubule organizing center</location>
        <location evidence="1">Centrosome</location>
    </subcellularLocation>
</comment>
<evidence type="ECO:0000256" key="8">
    <source>
        <dbReference type="ARBA" id="ARBA00076226"/>
    </source>
</evidence>
<dbReference type="GO" id="GO:0032880">
    <property type="term" value="P:regulation of protein localization"/>
    <property type="evidence" value="ECO:0007669"/>
    <property type="project" value="UniProtKB-ARBA"/>
</dbReference>
<keyword evidence="13" id="KW-1185">Reference proteome</keyword>
<dbReference type="Pfam" id="PF00168">
    <property type="entry name" value="C2"/>
    <property type="match status" value="2"/>
</dbReference>
<evidence type="ECO:0000256" key="2">
    <source>
        <dbReference type="ARBA" id="ARBA00022490"/>
    </source>
</evidence>
<feature type="non-terminal residue" evidence="12">
    <location>
        <position position="784"/>
    </location>
</feature>
<evidence type="ECO:0000256" key="10">
    <source>
        <dbReference type="SAM" id="MobiDB-lite"/>
    </source>
</evidence>
<dbReference type="Gene3D" id="2.60.40.150">
    <property type="entry name" value="C2 domain"/>
    <property type="match status" value="1"/>
</dbReference>